<dbReference type="PANTHER" id="PTHR32089">
    <property type="entry name" value="METHYL-ACCEPTING CHEMOTAXIS PROTEIN MCPB"/>
    <property type="match status" value="1"/>
</dbReference>
<dbReference type="RefSeq" id="WP_306438786.1">
    <property type="nucleotide sequence ID" value="NZ_UPPP01000064.1"/>
</dbReference>
<dbReference type="PANTHER" id="PTHR32089:SF114">
    <property type="entry name" value="METHYL-ACCEPTING CHEMOTAXIS PROTEIN MCPB"/>
    <property type="match status" value="1"/>
</dbReference>
<organism evidence="4 5">
    <name type="scientific">Lucifera butyrica</name>
    <dbReference type="NCBI Taxonomy" id="1351585"/>
    <lineage>
        <taxon>Bacteria</taxon>
        <taxon>Bacillati</taxon>
        <taxon>Bacillota</taxon>
        <taxon>Negativicutes</taxon>
        <taxon>Veillonellales</taxon>
        <taxon>Veillonellaceae</taxon>
        <taxon>Lucifera</taxon>
    </lineage>
</organism>
<dbReference type="AlphaFoldDB" id="A0A498R5L0"/>
<dbReference type="Pfam" id="PF00015">
    <property type="entry name" value="MCPsignal"/>
    <property type="match status" value="1"/>
</dbReference>
<dbReference type="Gene3D" id="1.10.287.950">
    <property type="entry name" value="Methyl-accepting chemotaxis protein"/>
    <property type="match status" value="1"/>
</dbReference>
<protein>
    <recommendedName>
        <fullName evidence="3">Methyl-accepting transducer domain-containing protein</fullName>
    </recommendedName>
</protein>
<gene>
    <name evidence="4" type="ORF">LUCI_1671</name>
</gene>
<dbReference type="Proteomes" id="UP000277811">
    <property type="component" value="Unassembled WGS sequence"/>
</dbReference>
<dbReference type="PROSITE" id="PS50111">
    <property type="entry name" value="CHEMOTAXIS_TRANSDUC_2"/>
    <property type="match status" value="1"/>
</dbReference>
<evidence type="ECO:0000313" key="4">
    <source>
        <dbReference type="EMBL" id="VBB06439.1"/>
    </source>
</evidence>
<dbReference type="SUPFAM" id="SSF58104">
    <property type="entry name" value="Methyl-accepting chemotaxis protein (MCP) signaling domain"/>
    <property type="match status" value="1"/>
</dbReference>
<reference evidence="4 5" key="1">
    <citation type="submission" date="2018-06" db="EMBL/GenBank/DDBJ databases">
        <authorList>
            <person name="Strepis N."/>
        </authorList>
    </citation>
    <scope>NUCLEOTIDE SEQUENCE [LARGE SCALE GENOMIC DNA]</scope>
    <source>
        <strain evidence="4">LUCI</strain>
    </source>
</reference>
<dbReference type="InterPro" id="IPR004089">
    <property type="entry name" value="MCPsignal_dom"/>
</dbReference>
<keyword evidence="5" id="KW-1185">Reference proteome</keyword>
<keyword evidence="1 2" id="KW-0807">Transducer</keyword>
<dbReference type="GO" id="GO:0016020">
    <property type="term" value="C:membrane"/>
    <property type="evidence" value="ECO:0007669"/>
    <property type="project" value="InterPro"/>
</dbReference>
<evidence type="ECO:0000256" key="2">
    <source>
        <dbReference type="PROSITE-ProRule" id="PRU00284"/>
    </source>
</evidence>
<dbReference type="EMBL" id="UPPP01000064">
    <property type="protein sequence ID" value="VBB06439.1"/>
    <property type="molecule type" value="Genomic_DNA"/>
</dbReference>
<proteinExistence type="predicted"/>
<sequence length="183" mass="20085">METMEAEPSGDLLHLLKSNVESTLNCCMDMGTNAHETELKAAEGLKVVTGLSDSTKQYQESFHEVSTLVGVLQQTTLHIGKVTKTISYIAQQTNLLSLNAAIEAARAGEAGRGFGVVAQEIRKLAEGVASSSKNITETIQQVMKDSAVIQEKMEVLNQQFDQQSREVDLTGEAFQRFWTVSRY</sequence>
<evidence type="ECO:0000313" key="5">
    <source>
        <dbReference type="Proteomes" id="UP000277811"/>
    </source>
</evidence>
<evidence type="ECO:0000256" key="1">
    <source>
        <dbReference type="ARBA" id="ARBA00023224"/>
    </source>
</evidence>
<evidence type="ECO:0000259" key="3">
    <source>
        <dbReference type="PROSITE" id="PS50111"/>
    </source>
</evidence>
<accession>A0A498R5L0</accession>
<dbReference type="GO" id="GO:0007165">
    <property type="term" value="P:signal transduction"/>
    <property type="evidence" value="ECO:0007669"/>
    <property type="project" value="UniProtKB-KW"/>
</dbReference>
<dbReference type="SMART" id="SM00283">
    <property type="entry name" value="MA"/>
    <property type="match status" value="1"/>
</dbReference>
<feature type="domain" description="Methyl-accepting transducer" evidence="3">
    <location>
        <begin position="1"/>
        <end position="183"/>
    </location>
</feature>
<name>A0A498R5L0_9FIRM</name>